<sequence length="49" mass="5835">TRLWRRRPSNTTAFSNSFVSLTVRLLQSLFCTGIAEKFVQWRFNLLCRL</sequence>
<name>A0A9D4UCG8_ADICA</name>
<dbReference type="Proteomes" id="UP000886520">
    <property type="component" value="Chromosome 19"/>
</dbReference>
<reference evidence="1" key="1">
    <citation type="submission" date="2021-01" db="EMBL/GenBank/DDBJ databases">
        <title>Adiantum capillus-veneris genome.</title>
        <authorList>
            <person name="Fang Y."/>
            <person name="Liao Q."/>
        </authorList>
    </citation>
    <scope>NUCLEOTIDE SEQUENCE</scope>
    <source>
        <strain evidence="1">H3</strain>
        <tissue evidence="1">Leaf</tissue>
    </source>
</reference>
<dbReference type="EMBL" id="JABFUD020000019">
    <property type="protein sequence ID" value="KAI5065479.1"/>
    <property type="molecule type" value="Genomic_DNA"/>
</dbReference>
<gene>
    <name evidence="1" type="ORF">GOP47_0020174</name>
</gene>
<keyword evidence="2" id="KW-1185">Reference proteome</keyword>
<organism evidence="1 2">
    <name type="scientific">Adiantum capillus-veneris</name>
    <name type="common">Maidenhair fern</name>
    <dbReference type="NCBI Taxonomy" id="13818"/>
    <lineage>
        <taxon>Eukaryota</taxon>
        <taxon>Viridiplantae</taxon>
        <taxon>Streptophyta</taxon>
        <taxon>Embryophyta</taxon>
        <taxon>Tracheophyta</taxon>
        <taxon>Polypodiopsida</taxon>
        <taxon>Polypodiidae</taxon>
        <taxon>Polypodiales</taxon>
        <taxon>Pteridineae</taxon>
        <taxon>Pteridaceae</taxon>
        <taxon>Vittarioideae</taxon>
        <taxon>Adiantum</taxon>
    </lineage>
</organism>
<protein>
    <submittedName>
        <fullName evidence="1">Uncharacterized protein</fullName>
    </submittedName>
</protein>
<comment type="caution">
    <text evidence="1">The sequence shown here is derived from an EMBL/GenBank/DDBJ whole genome shotgun (WGS) entry which is preliminary data.</text>
</comment>
<feature type="non-terminal residue" evidence="1">
    <location>
        <position position="1"/>
    </location>
</feature>
<dbReference type="AlphaFoldDB" id="A0A9D4UCG8"/>
<evidence type="ECO:0000313" key="2">
    <source>
        <dbReference type="Proteomes" id="UP000886520"/>
    </source>
</evidence>
<evidence type="ECO:0000313" key="1">
    <source>
        <dbReference type="EMBL" id="KAI5065479.1"/>
    </source>
</evidence>
<proteinExistence type="predicted"/>
<accession>A0A9D4UCG8</accession>